<name>K0PU48_9HYPH</name>
<comment type="caution">
    <text evidence="1">The sequence shown here is derived from an EMBL/GenBank/DDBJ whole genome shotgun (WGS) entry which is preliminary data.</text>
</comment>
<dbReference type="AlphaFoldDB" id="K0PU48"/>
<dbReference type="HOGENOM" id="CLU_2702275_0_0_5"/>
<gene>
    <name evidence="1" type="ORF">BN77_0313</name>
</gene>
<dbReference type="EMBL" id="CANI01000029">
    <property type="protein sequence ID" value="CCM77373.1"/>
    <property type="molecule type" value="Genomic_DNA"/>
</dbReference>
<evidence type="ECO:0000313" key="1">
    <source>
        <dbReference type="EMBL" id="CCM77373.1"/>
    </source>
</evidence>
<proteinExistence type="predicted"/>
<protein>
    <submittedName>
        <fullName evidence="1">Transposase</fullName>
    </submittedName>
</protein>
<dbReference type="Proteomes" id="UP000009319">
    <property type="component" value="Unassembled WGS sequence"/>
</dbReference>
<dbReference type="eggNOG" id="COG3547">
    <property type="taxonomic scope" value="Bacteria"/>
</dbReference>
<evidence type="ECO:0000313" key="2">
    <source>
        <dbReference type="Proteomes" id="UP000009319"/>
    </source>
</evidence>
<sequence length="73" mass="8119">MRAKRLIAGERNPVRGALYIAALPAIRFDPGMKALFERLKPGESRARSPLVGVMRRTITILNATMRKLQSNGN</sequence>
<keyword evidence="2" id="KW-1185">Reference proteome</keyword>
<reference evidence="1 2" key="1">
    <citation type="journal article" date="2013" name="Genome Announc.">
        <title>Draft Genome Sequence of Rhizobium mesoamericanum STM3625, a Nitrogen-Fixing Symbiont of Mimosa pudica Isolated in French Guiana (South America).</title>
        <authorList>
            <person name="Moulin L."/>
            <person name="Mornico D."/>
            <person name="Melkonian R."/>
            <person name="Klonowska A."/>
        </authorList>
    </citation>
    <scope>NUCLEOTIDE SEQUENCE [LARGE SCALE GENOMIC DNA]</scope>
    <source>
        <strain evidence="1 2">STM3625</strain>
    </source>
</reference>
<accession>K0PU48</accession>
<organism evidence="1 2">
    <name type="scientific">Rhizobium mesoamericanum STM3625</name>
    <dbReference type="NCBI Taxonomy" id="1211777"/>
    <lineage>
        <taxon>Bacteria</taxon>
        <taxon>Pseudomonadati</taxon>
        <taxon>Pseudomonadota</taxon>
        <taxon>Alphaproteobacteria</taxon>
        <taxon>Hyphomicrobiales</taxon>
        <taxon>Rhizobiaceae</taxon>
        <taxon>Rhizobium/Agrobacterium group</taxon>
        <taxon>Rhizobium</taxon>
    </lineage>
</organism>
<dbReference type="STRING" id="1211777.BN77_0313"/>